<evidence type="ECO:0000256" key="1">
    <source>
        <dbReference type="ARBA" id="ARBA00022578"/>
    </source>
</evidence>
<gene>
    <name evidence="4" type="ORF">MSHOH_0634</name>
</gene>
<keyword evidence="3" id="KW-0233">DNA recombination</keyword>
<dbReference type="KEGG" id="mhor:MSHOH_0634"/>
<evidence type="ECO:0000256" key="2">
    <source>
        <dbReference type="ARBA" id="ARBA00023125"/>
    </source>
</evidence>
<organism evidence="4 5">
    <name type="scientific">Methanosarcina horonobensis HB-1 = JCM 15518</name>
    <dbReference type="NCBI Taxonomy" id="1434110"/>
    <lineage>
        <taxon>Archaea</taxon>
        <taxon>Methanobacteriati</taxon>
        <taxon>Methanobacteriota</taxon>
        <taxon>Stenosarchaea group</taxon>
        <taxon>Methanomicrobia</taxon>
        <taxon>Methanosarcinales</taxon>
        <taxon>Methanosarcinaceae</taxon>
        <taxon>Methanosarcina</taxon>
    </lineage>
</organism>
<keyword evidence="2" id="KW-0238">DNA-binding</keyword>
<keyword evidence="5" id="KW-1185">Reference proteome</keyword>
<dbReference type="Proteomes" id="UP000033101">
    <property type="component" value="Chromosome"/>
</dbReference>
<evidence type="ECO:0000256" key="3">
    <source>
        <dbReference type="ARBA" id="ARBA00023172"/>
    </source>
</evidence>
<dbReference type="STRING" id="1434110.MSHOH_0634"/>
<protein>
    <submittedName>
        <fullName evidence="4">Mobile element protein</fullName>
    </submittedName>
</protein>
<dbReference type="InterPro" id="IPR001207">
    <property type="entry name" value="Transposase_mutator"/>
</dbReference>
<dbReference type="PATRIC" id="fig|1434110.4.peg.771"/>
<dbReference type="PANTHER" id="PTHR33217">
    <property type="entry name" value="TRANSPOSASE FOR INSERTION SEQUENCE ELEMENT IS1081"/>
    <property type="match status" value="1"/>
</dbReference>
<dbReference type="HOGENOM" id="CLU_2662339_0_0_2"/>
<name>A0A0E3SBF1_9EURY</name>
<reference evidence="4 5" key="1">
    <citation type="submission" date="2014-07" db="EMBL/GenBank/DDBJ databases">
        <title>Methanogenic archaea and the global carbon cycle.</title>
        <authorList>
            <person name="Henriksen J.R."/>
            <person name="Luke J."/>
            <person name="Reinhart S."/>
            <person name="Benedict M.N."/>
            <person name="Youngblut N.D."/>
            <person name="Metcalf M.E."/>
            <person name="Whitaker R.J."/>
            <person name="Metcalf W.W."/>
        </authorList>
    </citation>
    <scope>NUCLEOTIDE SEQUENCE [LARGE SCALE GENOMIC DNA]</scope>
    <source>
        <strain evidence="4 5">HB-1</strain>
    </source>
</reference>
<dbReference type="Pfam" id="PF00872">
    <property type="entry name" value="Transposase_mut"/>
    <property type="match status" value="1"/>
</dbReference>
<keyword evidence="1" id="KW-0815">Transposition</keyword>
<dbReference type="PANTHER" id="PTHR33217:SF7">
    <property type="entry name" value="TRANSPOSASE FOR INSERTION SEQUENCE ELEMENT IS1081"/>
    <property type="match status" value="1"/>
</dbReference>
<dbReference type="GO" id="GO:0003677">
    <property type="term" value="F:DNA binding"/>
    <property type="evidence" value="ECO:0007669"/>
    <property type="project" value="UniProtKB-KW"/>
</dbReference>
<evidence type="ECO:0000313" key="4">
    <source>
        <dbReference type="EMBL" id="AKB77117.1"/>
    </source>
</evidence>
<sequence>MFWEDLFDDLKERELRGVKLIVSDCYKGIQKAVRESSTGSSWQMCHVHLIRQTLKRFPIKKQKSLLDSLYRSGYS</sequence>
<dbReference type="GO" id="GO:0004803">
    <property type="term" value="F:transposase activity"/>
    <property type="evidence" value="ECO:0007669"/>
    <property type="project" value="InterPro"/>
</dbReference>
<evidence type="ECO:0000313" key="5">
    <source>
        <dbReference type="Proteomes" id="UP000033101"/>
    </source>
</evidence>
<dbReference type="EMBL" id="CP009516">
    <property type="protein sequence ID" value="AKB77117.1"/>
    <property type="molecule type" value="Genomic_DNA"/>
</dbReference>
<proteinExistence type="predicted"/>
<accession>A0A0E3SBF1</accession>
<dbReference type="GO" id="GO:0006313">
    <property type="term" value="P:DNA transposition"/>
    <property type="evidence" value="ECO:0007669"/>
    <property type="project" value="InterPro"/>
</dbReference>
<dbReference type="AlphaFoldDB" id="A0A0E3SBF1"/>